<reference evidence="2 3" key="2">
    <citation type="submission" date="2024-09" db="EMBL/GenBank/DDBJ databases">
        <title>Draft genome sequence of Candidatus Magnetaquicoccaceae bacterium FCR-1.</title>
        <authorList>
            <person name="Shimoshige H."/>
            <person name="Shimamura S."/>
            <person name="Taoka A."/>
            <person name="Kobayashi H."/>
            <person name="Maekawa T."/>
        </authorList>
    </citation>
    <scope>NUCLEOTIDE SEQUENCE [LARGE SCALE GENOMIC DNA]</scope>
    <source>
        <strain evidence="2 3">FCR-1</strain>
    </source>
</reference>
<evidence type="ECO:0000313" key="3">
    <source>
        <dbReference type="Proteomes" id="UP001628193"/>
    </source>
</evidence>
<feature type="region of interest" description="Disordered" evidence="1">
    <location>
        <begin position="106"/>
        <end position="199"/>
    </location>
</feature>
<evidence type="ECO:0000313" key="2">
    <source>
        <dbReference type="EMBL" id="GAB0056399.1"/>
    </source>
</evidence>
<organism evidence="2 3">
    <name type="scientific">Candidatus Magnetaquiglobus chichijimensis</name>
    <dbReference type="NCBI Taxonomy" id="3141448"/>
    <lineage>
        <taxon>Bacteria</taxon>
        <taxon>Pseudomonadati</taxon>
        <taxon>Pseudomonadota</taxon>
        <taxon>Magnetococcia</taxon>
        <taxon>Magnetococcales</taxon>
        <taxon>Candidatus Magnetaquicoccaceae</taxon>
        <taxon>Candidatus Magnetaquiglobus</taxon>
    </lineage>
</organism>
<proteinExistence type="predicted"/>
<protein>
    <submittedName>
        <fullName evidence="2">Uncharacterized protein</fullName>
    </submittedName>
</protein>
<name>A0ABQ0C693_9PROT</name>
<reference evidence="2 3" key="1">
    <citation type="submission" date="2024-05" db="EMBL/GenBank/DDBJ databases">
        <authorList>
            <consortium name="Candidatus Magnetaquicoccaceae bacterium FCR-1 genome sequencing consortium"/>
            <person name="Shimoshige H."/>
            <person name="Shimamura S."/>
            <person name="Taoka A."/>
            <person name="Kobayashi H."/>
            <person name="Maekawa T."/>
        </authorList>
    </citation>
    <scope>NUCLEOTIDE SEQUENCE [LARGE SCALE GENOMIC DNA]</scope>
    <source>
        <strain evidence="2 3">FCR-1</strain>
    </source>
</reference>
<keyword evidence="3" id="KW-1185">Reference proteome</keyword>
<accession>A0ABQ0C693</accession>
<comment type="caution">
    <text evidence="2">The sequence shown here is derived from an EMBL/GenBank/DDBJ whole genome shotgun (WGS) entry which is preliminary data.</text>
</comment>
<feature type="compositionally biased region" description="Low complexity" evidence="1">
    <location>
        <begin position="106"/>
        <end position="119"/>
    </location>
</feature>
<dbReference type="EMBL" id="BAAFGK010000002">
    <property type="protein sequence ID" value="GAB0056399.1"/>
    <property type="molecule type" value="Genomic_DNA"/>
</dbReference>
<evidence type="ECO:0000256" key="1">
    <source>
        <dbReference type="SAM" id="MobiDB-lite"/>
    </source>
</evidence>
<dbReference type="Proteomes" id="UP001628193">
    <property type="component" value="Unassembled WGS sequence"/>
</dbReference>
<sequence length="282" mass="30732">MTGSGHWPLVGSWPLMGSWPLVGSGHWPLAGSGHWPLTGSGHWPLVGSWPLMGSTGQILGTFIFLQRPISQAMFAASFRQRRETMPQPRRRAAFFRKRREKTLFLKSALKSKVKSQSQKPKSKAKVKSQSQKPKSKAKVKSQSQKPKSKAKVKSQSQKPKSKAKVKSQSQKPKSKAKVKSQSQKPNLGDSVSEPLPGTFGPPSPAIAGILHGCQLFHNQFNNLLLPLRQSKVSATYPSAYPRNKVTARRTDSSNARAASGMACVREISASSAPDNRSSSANP</sequence>
<gene>
    <name evidence="2" type="ORF">SIID45300_00705</name>
</gene>